<protein>
    <submittedName>
        <fullName evidence="3">Uncharacterized protein</fullName>
    </submittedName>
</protein>
<keyword evidence="2" id="KW-0812">Transmembrane</keyword>
<dbReference type="AlphaFoldDB" id="A0ABD0YKU1"/>
<dbReference type="Proteomes" id="UP001558652">
    <property type="component" value="Unassembled WGS sequence"/>
</dbReference>
<evidence type="ECO:0000313" key="4">
    <source>
        <dbReference type="Proteomes" id="UP001558652"/>
    </source>
</evidence>
<evidence type="ECO:0000313" key="3">
    <source>
        <dbReference type="EMBL" id="KAL1123747.1"/>
    </source>
</evidence>
<feature type="region of interest" description="Disordered" evidence="1">
    <location>
        <begin position="109"/>
        <end position="147"/>
    </location>
</feature>
<accession>A0ABD0YKU1</accession>
<gene>
    <name evidence="3" type="ORF">AAG570_001520</name>
</gene>
<evidence type="ECO:0000256" key="1">
    <source>
        <dbReference type="SAM" id="MobiDB-lite"/>
    </source>
</evidence>
<feature type="transmembrane region" description="Helical" evidence="2">
    <location>
        <begin position="41"/>
        <end position="62"/>
    </location>
</feature>
<keyword evidence="4" id="KW-1185">Reference proteome</keyword>
<reference evidence="3 4" key="1">
    <citation type="submission" date="2024-07" db="EMBL/GenBank/DDBJ databases">
        <title>Chromosome-level genome assembly of the water stick insect Ranatra chinensis (Heteroptera: Nepidae).</title>
        <authorList>
            <person name="Liu X."/>
        </authorList>
    </citation>
    <scope>NUCLEOTIDE SEQUENCE [LARGE SCALE GENOMIC DNA]</scope>
    <source>
        <strain evidence="3">Cailab_2021Rc</strain>
        <tissue evidence="3">Muscle</tissue>
    </source>
</reference>
<keyword evidence="2" id="KW-1133">Transmembrane helix</keyword>
<dbReference type="EMBL" id="JBFDAA010000011">
    <property type="protein sequence ID" value="KAL1123747.1"/>
    <property type="molecule type" value="Genomic_DNA"/>
</dbReference>
<proteinExistence type="predicted"/>
<name>A0ABD0YKU1_9HEMI</name>
<evidence type="ECO:0000256" key="2">
    <source>
        <dbReference type="SAM" id="Phobius"/>
    </source>
</evidence>
<comment type="caution">
    <text evidence="3">The sequence shown here is derived from an EMBL/GenBank/DDBJ whole genome shotgun (WGS) entry which is preliminary data.</text>
</comment>
<keyword evidence="2" id="KW-0472">Membrane</keyword>
<organism evidence="3 4">
    <name type="scientific">Ranatra chinensis</name>
    <dbReference type="NCBI Taxonomy" id="642074"/>
    <lineage>
        <taxon>Eukaryota</taxon>
        <taxon>Metazoa</taxon>
        <taxon>Ecdysozoa</taxon>
        <taxon>Arthropoda</taxon>
        <taxon>Hexapoda</taxon>
        <taxon>Insecta</taxon>
        <taxon>Pterygota</taxon>
        <taxon>Neoptera</taxon>
        <taxon>Paraneoptera</taxon>
        <taxon>Hemiptera</taxon>
        <taxon>Heteroptera</taxon>
        <taxon>Panheteroptera</taxon>
        <taxon>Nepomorpha</taxon>
        <taxon>Nepidae</taxon>
        <taxon>Ranatrinae</taxon>
        <taxon>Ranatra</taxon>
    </lineage>
</organism>
<sequence>MASKRRNMFYENEKQETTEIVSKYQLTLDTLYYSMNLSGKAVALATAAVLLLLCTVVSFRGFHAHVKVETRVQYSDMNYDPNSTAVDGDRTKPVQADELKAFTGRDWSRGNWSEDDVPVGADGGGDADDGGVRHPGRPPHPDLLAPIRGTSRRGEQRIPAIHDQSLAVEFGISVGLPRLGVMMSLYYATASRLKGWECTPGFDSFLATSVVTLLEMFTCISALTVISSVAVTYNADPHAIRQQGEFPH</sequence>